<evidence type="ECO:0000259" key="11">
    <source>
        <dbReference type="PROSITE" id="PS51706"/>
    </source>
</evidence>
<evidence type="ECO:0000313" key="13">
    <source>
        <dbReference type="Proteomes" id="UP000824202"/>
    </source>
</evidence>
<dbReference type="Pfam" id="PF01926">
    <property type="entry name" value="MMR_HSR1"/>
    <property type="match status" value="1"/>
</dbReference>
<proteinExistence type="inferred from homology"/>
<reference evidence="12" key="1">
    <citation type="journal article" date="2021" name="PeerJ">
        <title>Extensive microbial diversity within the chicken gut microbiome revealed by metagenomics and culture.</title>
        <authorList>
            <person name="Gilroy R."/>
            <person name="Ravi A."/>
            <person name="Getino M."/>
            <person name="Pursley I."/>
            <person name="Horton D.L."/>
            <person name="Alikhan N.F."/>
            <person name="Baker D."/>
            <person name="Gharbi K."/>
            <person name="Hall N."/>
            <person name="Watson M."/>
            <person name="Adriaenssens E.M."/>
            <person name="Foster-Nyarko E."/>
            <person name="Jarju S."/>
            <person name="Secka A."/>
            <person name="Antonio M."/>
            <person name="Oren A."/>
            <person name="Chaudhuri R.R."/>
            <person name="La Ragione R."/>
            <person name="Hildebrand F."/>
            <person name="Pallen M.J."/>
        </authorList>
    </citation>
    <scope>NUCLEOTIDE SEQUENCE</scope>
    <source>
        <strain evidence="12">23274</strain>
    </source>
</reference>
<keyword evidence="9 10" id="KW-0131">Cell cycle</keyword>
<organism evidence="12 13">
    <name type="scientific">Candidatus Odoribacter faecigallinarum</name>
    <dbReference type="NCBI Taxonomy" id="2838706"/>
    <lineage>
        <taxon>Bacteria</taxon>
        <taxon>Pseudomonadati</taxon>
        <taxon>Bacteroidota</taxon>
        <taxon>Bacteroidia</taxon>
        <taxon>Bacteroidales</taxon>
        <taxon>Odoribacteraceae</taxon>
        <taxon>Odoribacter</taxon>
    </lineage>
</organism>
<evidence type="ECO:0000313" key="12">
    <source>
        <dbReference type="EMBL" id="HIX03768.1"/>
    </source>
</evidence>
<dbReference type="InterPro" id="IPR027417">
    <property type="entry name" value="P-loop_NTPase"/>
</dbReference>
<dbReference type="GO" id="GO:0000917">
    <property type="term" value="P:division septum assembly"/>
    <property type="evidence" value="ECO:0007669"/>
    <property type="project" value="UniProtKB-KW"/>
</dbReference>
<keyword evidence="6" id="KW-0460">Magnesium</keyword>
<dbReference type="SUPFAM" id="SSF52540">
    <property type="entry name" value="P-loop containing nucleoside triphosphate hydrolases"/>
    <property type="match status" value="1"/>
</dbReference>
<dbReference type="InterPro" id="IPR019987">
    <property type="entry name" value="GTP-bd_ribosome_bio_YsxC"/>
</dbReference>
<name>A0A9D1V0M7_9BACT</name>
<evidence type="ECO:0000256" key="10">
    <source>
        <dbReference type="HAMAP-Rule" id="MF_00321"/>
    </source>
</evidence>
<dbReference type="CDD" id="cd01876">
    <property type="entry name" value="YihA_EngB"/>
    <property type="match status" value="1"/>
</dbReference>
<dbReference type="PROSITE" id="PS51706">
    <property type="entry name" value="G_ENGB"/>
    <property type="match status" value="1"/>
</dbReference>
<evidence type="ECO:0000256" key="3">
    <source>
        <dbReference type="ARBA" id="ARBA00022618"/>
    </source>
</evidence>
<dbReference type="Proteomes" id="UP000824202">
    <property type="component" value="Unassembled WGS sequence"/>
</dbReference>
<dbReference type="GO" id="GO:0005525">
    <property type="term" value="F:GTP binding"/>
    <property type="evidence" value="ECO:0007669"/>
    <property type="project" value="UniProtKB-UniRule"/>
</dbReference>
<feature type="domain" description="EngB-type G" evidence="11">
    <location>
        <begin position="22"/>
        <end position="197"/>
    </location>
</feature>
<protein>
    <recommendedName>
        <fullName evidence="10">Probable GTP-binding protein EngB</fullName>
    </recommendedName>
</protein>
<dbReference type="PANTHER" id="PTHR11649:SF13">
    <property type="entry name" value="ENGB-TYPE G DOMAIN-CONTAINING PROTEIN"/>
    <property type="match status" value="1"/>
</dbReference>
<reference evidence="12" key="2">
    <citation type="submission" date="2021-04" db="EMBL/GenBank/DDBJ databases">
        <authorList>
            <person name="Gilroy R."/>
        </authorList>
    </citation>
    <scope>NUCLEOTIDE SEQUENCE</scope>
    <source>
        <strain evidence="12">23274</strain>
    </source>
</reference>
<dbReference type="PANTHER" id="PTHR11649">
    <property type="entry name" value="MSS1/TRME-RELATED GTP-BINDING PROTEIN"/>
    <property type="match status" value="1"/>
</dbReference>
<dbReference type="EMBL" id="DXFT01000126">
    <property type="protein sequence ID" value="HIX03768.1"/>
    <property type="molecule type" value="Genomic_DNA"/>
</dbReference>
<comment type="caution">
    <text evidence="12">The sequence shown here is derived from an EMBL/GenBank/DDBJ whole genome shotgun (WGS) entry which is preliminary data.</text>
</comment>
<accession>A0A9D1V0M7</accession>
<dbReference type="InterPro" id="IPR030393">
    <property type="entry name" value="G_ENGB_dom"/>
</dbReference>
<keyword evidence="3 10" id="KW-0132">Cell division</keyword>
<dbReference type="Gene3D" id="3.40.50.300">
    <property type="entry name" value="P-loop containing nucleotide triphosphate hydrolases"/>
    <property type="match status" value="1"/>
</dbReference>
<keyword evidence="7 10" id="KW-0342">GTP-binding</keyword>
<keyword evidence="5 10" id="KW-0547">Nucleotide-binding</keyword>
<keyword evidence="4" id="KW-0479">Metal-binding</keyword>
<evidence type="ECO:0000256" key="2">
    <source>
        <dbReference type="ARBA" id="ARBA00009638"/>
    </source>
</evidence>
<evidence type="ECO:0000256" key="9">
    <source>
        <dbReference type="ARBA" id="ARBA00023306"/>
    </source>
</evidence>
<sequence length="201" mass="23263">MKGISAKFVMSNSDVNKCPLPDRHEYAFIGRSNVGKSSLINMLAANKKLAKTASRPGKTQLINHFLINDSWYLVDLPGYGYAEVPEKIRKQFMDMIRSYILKRENLVCLFVLIDSRHKPQKIDLEFMEWLGENEVPFAMVFTKSDKLSTLRCRTNIEEYQKTMLETWETLPPFFVTSAEKFVGREELLDYIEELNHTVAIG</sequence>
<comment type="cofactor">
    <cofactor evidence="1">
        <name>Mg(2+)</name>
        <dbReference type="ChEBI" id="CHEBI:18420"/>
    </cofactor>
</comment>
<gene>
    <name evidence="12" type="primary">yihA</name>
    <name evidence="10" type="synonym">engB</name>
    <name evidence="12" type="ORF">H9863_06590</name>
</gene>
<dbReference type="AlphaFoldDB" id="A0A9D1V0M7"/>
<evidence type="ECO:0000256" key="8">
    <source>
        <dbReference type="ARBA" id="ARBA00023210"/>
    </source>
</evidence>
<comment type="function">
    <text evidence="10">Necessary for normal cell division and for the maintenance of normal septation.</text>
</comment>
<dbReference type="GO" id="GO:0046872">
    <property type="term" value="F:metal ion binding"/>
    <property type="evidence" value="ECO:0007669"/>
    <property type="project" value="UniProtKB-KW"/>
</dbReference>
<evidence type="ECO:0000256" key="5">
    <source>
        <dbReference type="ARBA" id="ARBA00022741"/>
    </source>
</evidence>
<evidence type="ECO:0000256" key="4">
    <source>
        <dbReference type="ARBA" id="ARBA00022723"/>
    </source>
</evidence>
<comment type="similarity">
    <text evidence="2 10">Belongs to the TRAFAC class TrmE-Era-EngA-EngB-Septin-like GTPase superfamily. EngB GTPase family.</text>
</comment>
<keyword evidence="8 10" id="KW-0717">Septation</keyword>
<dbReference type="NCBIfam" id="TIGR03598">
    <property type="entry name" value="GTPase_YsxC"/>
    <property type="match status" value="1"/>
</dbReference>
<dbReference type="InterPro" id="IPR006073">
    <property type="entry name" value="GTP-bd"/>
</dbReference>
<evidence type="ECO:0000256" key="1">
    <source>
        <dbReference type="ARBA" id="ARBA00001946"/>
    </source>
</evidence>
<evidence type="ECO:0000256" key="7">
    <source>
        <dbReference type="ARBA" id="ARBA00023134"/>
    </source>
</evidence>
<evidence type="ECO:0000256" key="6">
    <source>
        <dbReference type="ARBA" id="ARBA00022842"/>
    </source>
</evidence>
<dbReference type="FunFam" id="3.40.50.300:FF:000098">
    <property type="entry name" value="Probable GTP-binding protein EngB"/>
    <property type="match status" value="1"/>
</dbReference>
<dbReference type="HAMAP" id="MF_00321">
    <property type="entry name" value="GTPase_EngB"/>
    <property type="match status" value="1"/>
</dbReference>